<accession>A0A6A5SM63</accession>
<dbReference type="OrthoDB" id="5365701at2759"/>
<dbReference type="Proteomes" id="UP000800038">
    <property type="component" value="Unassembled WGS sequence"/>
</dbReference>
<reference evidence="1" key="1">
    <citation type="journal article" date="2020" name="Stud. Mycol.">
        <title>101 Dothideomycetes genomes: a test case for predicting lifestyles and emergence of pathogens.</title>
        <authorList>
            <person name="Haridas S."/>
            <person name="Albert R."/>
            <person name="Binder M."/>
            <person name="Bloem J."/>
            <person name="Labutti K."/>
            <person name="Salamov A."/>
            <person name="Andreopoulos B."/>
            <person name="Baker S."/>
            <person name="Barry K."/>
            <person name="Bills G."/>
            <person name="Bluhm B."/>
            <person name="Cannon C."/>
            <person name="Castanera R."/>
            <person name="Culley D."/>
            <person name="Daum C."/>
            <person name="Ezra D."/>
            <person name="Gonzalez J."/>
            <person name="Henrissat B."/>
            <person name="Kuo A."/>
            <person name="Liang C."/>
            <person name="Lipzen A."/>
            <person name="Lutzoni F."/>
            <person name="Magnuson J."/>
            <person name="Mondo S."/>
            <person name="Nolan M."/>
            <person name="Ohm R."/>
            <person name="Pangilinan J."/>
            <person name="Park H.-J."/>
            <person name="Ramirez L."/>
            <person name="Alfaro M."/>
            <person name="Sun H."/>
            <person name="Tritt A."/>
            <person name="Yoshinaga Y."/>
            <person name="Zwiers L.-H."/>
            <person name="Turgeon B."/>
            <person name="Goodwin S."/>
            <person name="Spatafora J."/>
            <person name="Crous P."/>
            <person name="Grigoriev I."/>
        </authorList>
    </citation>
    <scope>NUCLEOTIDE SEQUENCE</scope>
    <source>
        <strain evidence="1">CBS 161.51</strain>
    </source>
</reference>
<sequence length="449" mass="49870">MTATVFRITTCCVAAAKTLRDICAALKRAPITISSLCSQLKLTSASFSQIQYLLLNDTGLLTDKLEVRETFDTTVTACMVLVTWLDGYMRDIGKGVLDGSDISWKTKLKTMGKDCELKEMLDQLHKQHGAISGLLNSLQTVVAQAFECLQVHPYLGTSSLAVLLWLWKSNSDWARDSISEIRIIARRNEALLQEIIRSMNDVRRSPVIEAPESILDMDACNGYIFSKLAEGQSVGDALLENSFEEVAMGIKVYTRAFAGALSLALVEEQDEPVQPGASRTRLPIATHLVNLRTTEFNDSPRSSELDDMDNANSNILVPTFISPSAPFNTALENLHIATIEARITIKHVAQHPGELDLVESGKITNLCNINDCWYWDATRPPPDDNSGRPAPEEGFFERSKVLIDFKPAKRLPLRLVRALSVKSISSGAKLEWEKNNMLDVGHCIRHYFT</sequence>
<name>A0A6A5SM63_9PLEO</name>
<gene>
    <name evidence="1" type="ORF">EJ02DRAFT_422766</name>
</gene>
<organism evidence="1 2">
    <name type="scientific">Clathrospora elynae</name>
    <dbReference type="NCBI Taxonomy" id="706981"/>
    <lineage>
        <taxon>Eukaryota</taxon>
        <taxon>Fungi</taxon>
        <taxon>Dikarya</taxon>
        <taxon>Ascomycota</taxon>
        <taxon>Pezizomycotina</taxon>
        <taxon>Dothideomycetes</taxon>
        <taxon>Pleosporomycetidae</taxon>
        <taxon>Pleosporales</taxon>
        <taxon>Diademaceae</taxon>
        <taxon>Clathrospora</taxon>
    </lineage>
</organism>
<evidence type="ECO:0000313" key="2">
    <source>
        <dbReference type="Proteomes" id="UP000800038"/>
    </source>
</evidence>
<proteinExistence type="predicted"/>
<dbReference type="AlphaFoldDB" id="A0A6A5SM63"/>
<evidence type="ECO:0008006" key="3">
    <source>
        <dbReference type="Google" id="ProtNLM"/>
    </source>
</evidence>
<keyword evidence="2" id="KW-1185">Reference proteome</keyword>
<dbReference type="EMBL" id="ML976043">
    <property type="protein sequence ID" value="KAF1941745.1"/>
    <property type="molecule type" value="Genomic_DNA"/>
</dbReference>
<evidence type="ECO:0000313" key="1">
    <source>
        <dbReference type="EMBL" id="KAF1941745.1"/>
    </source>
</evidence>
<protein>
    <recommendedName>
        <fullName evidence="3">Fungal N-terminal domain-containing protein</fullName>
    </recommendedName>
</protein>